<reference evidence="6 7" key="1">
    <citation type="submission" date="2023-09" db="EMBL/GenBank/DDBJ databases">
        <title>Genomes of two closely related lineages of the louse Polyplax serrata with different host specificities.</title>
        <authorList>
            <person name="Martinu J."/>
            <person name="Tarabai H."/>
            <person name="Stefka J."/>
            <person name="Hypsa V."/>
        </authorList>
    </citation>
    <scope>NUCLEOTIDE SEQUENCE [LARGE SCALE GENOMIC DNA]</scope>
    <source>
        <strain evidence="6">98ZLc_SE</strain>
    </source>
</reference>
<evidence type="ECO:0000313" key="6">
    <source>
        <dbReference type="EMBL" id="KAK6635941.1"/>
    </source>
</evidence>
<dbReference type="SUPFAM" id="SSF51445">
    <property type="entry name" value="(Trans)glycosidases"/>
    <property type="match status" value="1"/>
</dbReference>
<dbReference type="Gene3D" id="2.60.40.1500">
    <property type="entry name" value="Glycosyl hydrolase domain, family 39"/>
    <property type="match status" value="1"/>
</dbReference>
<dbReference type="InterPro" id="IPR051923">
    <property type="entry name" value="Glycosyl_Hydrolase_39"/>
</dbReference>
<gene>
    <name evidence="6" type="ORF">RUM44_001196</name>
</gene>
<proteinExistence type="inferred from homology"/>
<dbReference type="Gene3D" id="2.60.40.10">
    <property type="entry name" value="Immunoglobulins"/>
    <property type="match status" value="1"/>
</dbReference>
<keyword evidence="2" id="KW-0378">Hydrolase</keyword>
<dbReference type="Pfam" id="PF21200">
    <property type="entry name" value="Glyco_hydro_39_C"/>
    <property type="match status" value="1"/>
</dbReference>
<dbReference type="CDD" id="cd00063">
    <property type="entry name" value="FN3"/>
    <property type="match status" value="1"/>
</dbReference>
<dbReference type="InterPro" id="IPR049166">
    <property type="entry name" value="GH39_cat"/>
</dbReference>
<evidence type="ECO:0000256" key="2">
    <source>
        <dbReference type="ARBA" id="ARBA00022801"/>
    </source>
</evidence>
<protein>
    <submittedName>
        <fullName evidence="6">Uncharacterized protein</fullName>
    </submittedName>
</protein>
<evidence type="ECO:0000259" key="5">
    <source>
        <dbReference type="Pfam" id="PF21200"/>
    </source>
</evidence>
<dbReference type="Gene3D" id="3.20.20.80">
    <property type="entry name" value="Glycosidases"/>
    <property type="match status" value="1"/>
</dbReference>
<evidence type="ECO:0000313" key="7">
    <source>
        <dbReference type="Proteomes" id="UP001359485"/>
    </source>
</evidence>
<dbReference type="InterPro" id="IPR017853">
    <property type="entry name" value="GH"/>
</dbReference>
<organism evidence="6 7">
    <name type="scientific">Polyplax serrata</name>
    <name type="common">Common mouse louse</name>
    <dbReference type="NCBI Taxonomy" id="468196"/>
    <lineage>
        <taxon>Eukaryota</taxon>
        <taxon>Metazoa</taxon>
        <taxon>Ecdysozoa</taxon>
        <taxon>Arthropoda</taxon>
        <taxon>Hexapoda</taxon>
        <taxon>Insecta</taxon>
        <taxon>Pterygota</taxon>
        <taxon>Neoptera</taxon>
        <taxon>Paraneoptera</taxon>
        <taxon>Psocodea</taxon>
        <taxon>Troctomorpha</taxon>
        <taxon>Phthiraptera</taxon>
        <taxon>Anoplura</taxon>
        <taxon>Polyplacidae</taxon>
        <taxon>Polyplax</taxon>
    </lineage>
</organism>
<keyword evidence="7" id="KW-1185">Reference proteome</keyword>
<dbReference type="EMBL" id="JAWJWF010000003">
    <property type="protein sequence ID" value="KAK6635941.1"/>
    <property type="molecule type" value="Genomic_DNA"/>
</dbReference>
<dbReference type="PRINTS" id="PR00745">
    <property type="entry name" value="GLHYDRLASE39"/>
</dbReference>
<comment type="caution">
    <text evidence="6">The sequence shown here is derived from an EMBL/GenBank/DDBJ whole genome shotgun (WGS) entry which is preliminary data.</text>
</comment>
<dbReference type="InterPro" id="IPR003961">
    <property type="entry name" value="FN3_dom"/>
</dbReference>
<evidence type="ECO:0000256" key="1">
    <source>
        <dbReference type="ARBA" id="ARBA00008875"/>
    </source>
</evidence>
<dbReference type="PANTHER" id="PTHR12631:SF8">
    <property type="entry name" value="ALPHA-L-IDURONIDASE"/>
    <property type="match status" value="1"/>
</dbReference>
<dbReference type="PANTHER" id="PTHR12631">
    <property type="entry name" value="ALPHA-L-IDURONIDASE"/>
    <property type="match status" value="1"/>
</dbReference>
<dbReference type="SUPFAM" id="SSF51011">
    <property type="entry name" value="Glycosyl hydrolase domain"/>
    <property type="match status" value="1"/>
</dbReference>
<comment type="similarity">
    <text evidence="1">Belongs to the glycosyl hydrolase 39 family.</text>
</comment>
<feature type="domain" description="Alpha-L-iduronidase C-terminal" evidence="5">
    <location>
        <begin position="514"/>
        <end position="601"/>
    </location>
</feature>
<dbReference type="InterPro" id="IPR036116">
    <property type="entry name" value="FN3_sf"/>
</dbReference>
<accession>A0ABR1B9R9</accession>
<feature type="domain" description="Glycosyl hydrolases family 39 N-terminal catalytic" evidence="4">
    <location>
        <begin position="23"/>
        <end position="466"/>
    </location>
</feature>
<sequence length="605" mass="70172">MLFLRIEENCGLDVWKKTKYNRLVTIKPFWKSTGLCPSSNPEERSQFLLSRDEQINLEVIGALPNEAISMIRIHWLMDLLKVRLDESKGPVFEFELLDRLIRHLKRCNLNPIFELMGNPSNYFHDFGKQNHVWSDLLKQIKNRYKDIFRSEYVKKWRFELTNEPDLKSYNIYNFTLNNYLNYFRASESGVSSLAAPAGLFRDNRKVHSLCWGLLEYCNLNPCNLNMITFHRKGGEVGSQVVQGGLELISHIMSNYQNLKGIPFGNDEGDVQTGWIKPLDWRGDVRYAALVIQVIIGHIKEMLVSRDIPFELLSNDNAFMSFSPHYFTQRTLLARFQINNTSPPHVQFFKKPVYSAMALLSLLGQEVKDILYNPGEKGFSYIVTGSEQHDSFLGVVVNDRAINETDQINSTISRLKLKIKLRKSNEFGVTVGYTLDNVWNSPYHVWMKSGCPDFPSLNIRREMRKAEGFRRIFINKIKPSQTHVDIELKNLVVPSVLSINSCFYDDRVPGPVSDLHYINIFQNEILLLWKDTFVGRCILTYIVEFKTLRDASFYRINFDDSIFLSYHFDGYLSNGSFIGTEGFYRVTAVDYWNRVSTFSNVVRVGN</sequence>
<name>A0ABR1B9R9_POLSC</name>
<dbReference type="InterPro" id="IPR000514">
    <property type="entry name" value="Glyco_hydro_39"/>
</dbReference>
<evidence type="ECO:0000259" key="4">
    <source>
        <dbReference type="Pfam" id="PF01229"/>
    </source>
</evidence>
<dbReference type="Proteomes" id="UP001359485">
    <property type="component" value="Unassembled WGS sequence"/>
</dbReference>
<dbReference type="Pfam" id="PF01229">
    <property type="entry name" value="Glyco_hydro_39"/>
    <property type="match status" value="1"/>
</dbReference>
<evidence type="ECO:0000256" key="3">
    <source>
        <dbReference type="ARBA" id="ARBA00023295"/>
    </source>
</evidence>
<dbReference type="InterPro" id="IPR049167">
    <property type="entry name" value="GH39_C"/>
</dbReference>
<dbReference type="SUPFAM" id="SSF49265">
    <property type="entry name" value="Fibronectin type III"/>
    <property type="match status" value="1"/>
</dbReference>
<dbReference type="InterPro" id="IPR013783">
    <property type="entry name" value="Ig-like_fold"/>
</dbReference>
<keyword evidence="3" id="KW-0326">Glycosidase</keyword>